<evidence type="ECO:0000313" key="6">
    <source>
        <dbReference type="Proteomes" id="UP001260188"/>
    </source>
</evidence>
<feature type="domain" description="HTH arsR-type" evidence="4">
    <location>
        <begin position="15"/>
        <end position="87"/>
    </location>
</feature>
<proteinExistence type="predicted"/>
<dbReference type="RefSeq" id="WP_309665193.1">
    <property type="nucleotide sequence ID" value="NZ_JAVIZA010000001.1"/>
</dbReference>
<evidence type="ECO:0000256" key="3">
    <source>
        <dbReference type="ARBA" id="ARBA00023163"/>
    </source>
</evidence>
<keyword evidence="1" id="KW-0805">Transcription regulation</keyword>
<dbReference type="EMBL" id="JAVIZA010000001">
    <property type="protein sequence ID" value="MDR6166791.1"/>
    <property type="molecule type" value="Genomic_DNA"/>
</dbReference>
<sequence length="194" mass="21448">MTSADRSASRLETPAAMRVLAHPTRLRLLGLLRENGPQTAAQLGEVVDEAPGTISYHLSKLASIDLIEPAEPRSADQRERWWQAAAAETTWEPAEHLDDPAQRAASSALEKSIAQIYAARYSEYVDAMPTLPAEWVAAGTTGDRTLRLTLDELAAMRSELESLMHRWQEASARHDDADETTAPVALVYQAYRRP</sequence>
<evidence type="ECO:0000259" key="4">
    <source>
        <dbReference type="SMART" id="SM00418"/>
    </source>
</evidence>
<protein>
    <submittedName>
        <fullName evidence="5">DNA-binding transcriptional ArsR family regulator</fullName>
    </submittedName>
</protein>
<dbReference type="PANTHER" id="PTHR33154:SF15">
    <property type="entry name" value="REGULATORY PROTEIN ARSR"/>
    <property type="match status" value="1"/>
</dbReference>
<dbReference type="InterPro" id="IPR051081">
    <property type="entry name" value="HTH_MetalResp_TranReg"/>
</dbReference>
<evidence type="ECO:0000256" key="1">
    <source>
        <dbReference type="ARBA" id="ARBA00023015"/>
    </source>
</evidence>
<dbReference type="SMART" id="SM00418">
    <property type="entry name" value="HTH_ARSR"/>
    <property type="match status" value="1"/>
</dbReference>
<dbReference type="Gene3D" id="1.10.10.10">
    <property type="entry name" value="Winged helix-like DNA-binding domain superfamily/Winged helix DNA-binding domain"/>
    <property type="match status" value="1"/>
</dbReference>
<dbReference type="PANTHER" id="PTHR33154">
    <property type="entry name" value="TRANSCRIPTIONAL REGULATOR, ARSR FAMILY"/>
    <property type="match status" value="1"/>
</dbReference>
<name>A0ABU1HYS0_9MICO</name>
<dbReference type="Proteomes" id="UP001260188">
    <property type="component" value="Unassembled WGS sequence"/>
</dbReference>
<dbReference type="Pfam" id="PF12840">
    <property type="entry name" value="HTH_20"/>
    <property type="match status" value="1"/>
</dbReference>
<keyword evidence="3" id="KW-0804">Transcription</keyword>
<dbReference type="GO" id="GO:0003677">
    <property type="term" value="F:DNA binding"/>
    <property type="evidence" value="ECO:0007669"/>
    <property type="project" value="UniProtKB-KW"/>
</dbReference>
<evidence type="ECO:0000256" key="2">
    <source>
        <dbReference type="ARBA" id="ARBA00023125"/>
    </source>
</evidence>
<evidence type="ECO:0000313" key="5">
    <source>
        <dbReference type="EMBL" id="MDR6166791.1"/>
    </source>
</evidence>
<organism evidence="5 6">
    <name type="scientific">Microbacterium paludicola</name>
    <dbReference type="NCBI Taxonomy" id="300019"/>
    <lineage>
        <taxon>Bacteria</taxon>
        <taxon>Bacillati</taxon>
        <taxon>Actinomycetota</taxon>
        <taxon>Actinomycetes</taxon>
        <taxon>Micrococcales</taxon>
        <taxon>Microbacteriaceae</taxon>
        <taxon>Microbacterium</taxon>
    </lineage>
</organism>
<comment type="caution">
    <text evidence="5">The sequence shown here is derived from an EMBL/GenBank/DDBJ whole genome shotgun (WGS) entry which is preliminary data.</text>
</comment>
<accession>A0ABU1HYS0</accession>
<dbReference type="InterPro" id="IPR001845">
    <property type="entry name" value="HTH_ArsR_DNA-bd_dom"/>
</dbReference>
<dbReference type="InterPro" id="IPR036390">
    <property type="entry name" value="WH_DNA-bd_sf"/>
</dbReference>
<keyword evidence="6" id="KW-1185">Reference proteome</keyword>
<keyword evidence="2 5" id="KW-0238">DNA-binding</keyword>
<gene>
    <name evidence="5" type="ORF">QE367_000995</name>
</gene>
<reference evidence="5 6" key="1">
    <citation type="submission" date="2023-08" db="EMBL/GenBank/DDBJ databases">
        <title>Functional and genomic diversity of the sorghum phyllosphere microbiome.</title>
        <authorList>
            <person name="Shade A."/>
        </authorList>
    </citation>
    <scope>NUCLEOTIDE SEQUENCE [LARGE SCALE GENOMIC DNA]</scope>
    <source>
        <strain evidence="5 6">SORGH_AS_0919</strain>
    </source>
</reference>
<dbReference type="InterPro" id="IPR036388">
    <property type="entry name" value="WH-like_DNA-bd_sf"/>
</dbReference>
<dbReference type="SUPFAM" id="SSF46785">
    <property type="entry name" value="Winged helix' DNA-binding domain"/>
    <property type="match status" value="1"/>
</dbReference>